<keyword evidence="3" id="KW-1185">Reference proteome</keyword>
<dbReference type="PANTHER" id="PTHR11895">
    <property type="entry name" value="TRANSAMIDASE"/>
    <property type="match status" value="1"/>
</dbReference>
<protein>
    <submittedName>
        <fullName evidence="2">Amidase</fullName>
    </submittedName>
</protein>
<reference evidence="2 3" key="1">
    <citation type="submission" date="2023-05" db="EMBL/GenBank/DDBJ databases">
        <title>Sedimentitalea sp. nov. JM2-8.</title>
        <authorList>
            <person name="Huang J."/>
        </authorList>
    </citation>
    <scope>NUCLEOTIDE SEQUENCE [LARGE SCALE GENOMIC DNA]</scope>
    <source>
        <strain evidence="2 3">JM2-8</strain>
    </source>
</reference>
<dbReference type="PANTHER" id="PTHR11895:SF76">
    <property type="entry name" value="INDOLEACETAMIDE HYDROLASE"/>
    <property type="match status" value="1"/>
</dbReference>
<dbReference type="Pfam" id="PF01425">
    <property type="entry name" value="Amidase"/>
    <property type="match status" value="1"/>
</dbReference>
<feature type="domain" description="Amidase" evidence="1">
    <location>
        <begin position="24"/>
        <end position="446"/>
    </location>
</feature>
<comment type="caution">
    <text evidence="2">The sequence shown here is derived from an EMBL/GenBank/DDBJ whole genome shotgun (WGS) entry which is preliminary data.</text>
</comment>
<dbReference type="InterPro" id="IPR023631">
    <property type="entry name" value="Amidase_dom"/>
</dbReference>
<gene>
    <name evidence="2" type="ORF">QO034_14315</name>
</gene>
<dbReference type="InterPro" id="IPR036928">
    <property type="entry name" value="AS_sf"/>
</dbReference>
<accession>A0ABT7FGM8</accession>
<organism evidence="2 3">
    <name type="scientific">Sedimentitalea xiamensis</name>
    <dbReference type="NCBI Taxonomy" id="3050037"/>
    <lineage>
        <taxon>Bacteria</taxon>
        <taxon>Pseudomonadati</taxon>
        <taxon>Pseudomonadota</taxon>
        <taxon>Alphaproteobacteria</taxon>
        <taxon>Rhodobacterales</taxon>
        <taxon>Paracoccaceae</taxon>
        <taxon>Sedimentitalea</taxon>
    </lineage>
</organism>
<sequence length="465" mass="48850">MTLTRRSATDLLRDLNSGALGAAELMQATLDRIDAVNPHVNAIVALRNRDALLAEARACDSGPRRGPLHGLPIAVKDLVNVAGVVSAHGSPALAGNVPEKDDLIAARMRAAGAILIGKTNVPEFGLGSHTFNPVYGATRNPYDNGRTAGGSSGGAAVVLATGMTALADGSDMMGSLRNPAAWNNVYGFRPSWGRVPSEPQGDTFLHQLATLGPMARSPQDIALLLDAISGPDPRQPHGMAVDQVAPLTACDPKGLRIGWLGDWGGAFPMEDGIIDISEAALKVLDSLGCIVEPVAPPFSAAAIWQSWIDLRSWQVAGGLAPMLAAGDPLKDSAVWETERGLALSAMDVHAASVIRSDWFRAAVRLFETYDALVLPSAQIWPFEVDLPYPTDIAGRSMDTYHRWMEVVVPVSLIGLPALAVPAGFGAQGLPTGVQMFGPRGSDAKLLALGAAYHAATEWPQKRPAG</sequence>
<evidence type="ECO:0000313" key="2">
    <source>
        <dbReference type="EMBL" id="MDK3074282.1"/>
    </source>
</evidence>
<name>A0ABT7FGM8_9RHOB</name>
<dbReference type="Gene3D" id="3.90.1300.10">
    <property type="entry name" value="Amidase signature (AS) domain"/>
    <property type="match status" value="1"/>
</dbReference>
<dbReference type="Proteomes" id="UP001227126">
    <property type="component" value="Unassembled WGS sequence"/>
</dbReference>
<dbReference type="EMBL" id="JASNJE010000018">
    <property type="protein sequence ID" value="MDK3074282.1"/>
    <property type="molecule type" value="Genomic_DNA"/>
</dbReference>
<evidence type="ECO:0000259" key="1">
    <source>
        <dbReference type="Pfam" id="PF01425"/>
    </source>
</evidence>
<dbReference type="RefSeq" id="WP_284486215.1">
    <property type="nucleotide sequence ID" value="NZ_JASNJE010000018.1"/>
</dbReference>
<dbReference type="NCBIfam" id="NF005686">
    <property type="entry name" value="PRK07486.1"/>
    <property type="match status" value="1"/>
</dbReference>
<evidence type="ECO:0000313" key="3">
    <source>
        <dbReference type="Proteomes" id="UP001227126"/>
    </source>
</evidence>
<dbReference type="InterPro" id="IPR000120">
    <property type="entry name" value="Amidase"/>
</dbReference>
<dbReference type="SUPFAM" id="SSF75304">
    <property type="entry name" value="Amidase signature (AS) enzymes"/>
    <property type="match status" value="1"/>
</dbReference>
<proteinExistence type="predicted"/>